<comment type="caution">
    <text evidence="1">The sequence shown here is derived from an EMBL/GenBank/DDBJ whole genome shotgun (WGS) entry which is preliminary data.</text>
</comment>
<evidence type="ECO:0000313" key="2">
    <source>
        <dbReference type="Proteomes" id="UP000006324"/>
    </source>
</evidence>
<dbReference type="Proteomes" id="UP000006324">
    <property type="component" value="Unassembled WGS sequence"/>
</dbReference>
<accession>A0A0F6HFM1</accession>
<dbReference type="AlphaFoldDB" id="A0A0F6HFM1"/>
<organism evidence="1 2">
    <name type="scientific">Leptospira interrogans str. UI 12621</name>
    <dbReference type="NCBI Taxonomy" id="1049937"/>
    <lineage>
        <taxon>Bacteria</taxon>
        <taxon>Pseudomonadati</taxon>
        <taxon>Spirochaetota</taxon>
        <taxon>Spirochaetia</taxon>
        <taxon>Leptospirales</taxon>
        <taxon>Leptospiraceae</taxon>
        <taxon>Leptospira</taxon>
    </lineage>
</organism>
<name>A0A0F6HFM1_LEPIR</name>
<proteinExistence type="predicted"/>
<sequence>MKPKIAIQIYKSRLILSKEDRGFQNRPVLKWPDSIESSTSKIEDGCVRFISSLDFSTTESFANSEFFVTLDYHPETKIPKNQFYDDLDEVSFNFSKLTRFKFDIFEFEKMSSDQVNLFFNGTNLGIPKRQSFQIASLSLNSPVRIKINWKSDFSFSQGKERQFYELDYIVEFKGIFETFLRENPKTETFLKYIQISNCKEIDLRKILNEYVFDAKKLDFFKVTIIIILTKPYLNIIVFEY</sequence>
<reference evidence="1 2" key="1">
    <citation type="submission" date="2012-09" db="EMBL/GenBank/DDBJ databases">
        <authorList>
            <person name="Harkins D.M."/>
            <person name="Durkin A.S."/>
            <person name="Brinkac L.M."/>
            <person name="Selengut J.D."/>
            <person name="Sanka R."/>
            <person name="DePew J."/>
            <person name="Purushe J."/>
            <person name="Chanthongthip A."/>
            <person name="Lattana O."/>
            <person name="Phetsouvanh R."/>
            <person name="Newton P.N."/>
            <person name="Vinetz J.M."/>
            <person name="Sutton G.G."/>
            <person name="Nelson W.C."/>
            <person name="Fouts D.E."/>
        </authorList>
    </citation>
    <scope>NUCLEOTIDE SEQUENCE [LARGE SCALE GENOMIC DNA]</scope>
    <source>
        <strain evidence="1 2">UI 12621</strain>
    </source>
</reference>
<dbReference type="EMBL" id="AHNQ02000005">
    <property type="protein sequence ID" value="EKO27169.1"/>
    <property type="molecule type" value="Genomic_DNA"/>
</dbReference>
<evidence type="ECO:0000313" key="1">
    <source>
        <dbReference type="EMBL" id="EKO27169.1"/>
    </source>
</evidence>
<protein>
    <submittedName>
        <fullName evidence="1">Uncharacterized protein</fullName>
    </submittedName>
</protein>
<gene>
    <name evidence="1" type="ORF">LEP1GSC104_2932</name>
</gene>